<dbReference type="GO" id="GO:0043657">
    <property type="term" value="C:host cell"/>
    <property type="evidence" value="ECO:0007669"/>
    <property type="project" value="UniProtKB-SubCell"/>
</dbReference>
<name>A0AAV7NIE8_PLEWA</name>
<proteinExistence type="predicted"/>
<evidence type="ECO:0000313" key="3">
    <source>
        <dbReference type="EMBL" id="KAJ1114924.1"/>
    </source>
</evidence>
<dbReference type="EMBL" id="JANPWB010000012">
    <property type="protein sequence ID" value="KAJ1114924.1"/>
    <property type="molecule type" value="Genomic_DNA"/>
</dbReference>
<sequence length="472" mass="53293">MSSYNMWPILRSRPRGTSSSSRIPITTGEEDPLQVVYTNTDASPSLWRVDDADLALVPLTTSNLETFDQVTMTTSQTDGAVYCVPPQETPTPTLNTATPFARTASGYFADYNDGRLPLQLLTCRVHIPRRKRFLYEVYNEIWKLSQQEAAAQLRQLDYENLKKALAVVDNGIHTLSDRIYISSAIDIVRSDMSSLYHRQSQTRSIMQLGWTLQTLKAGRVPWQHISAREIFVSFNLTRQQQLMAKKEVTYVILNIEKIERLPFTVAEIPSAEWLIHRVINLPISTLQFTSCLKHVPVGRYEKLGDSYIHEVWELLFSYKCLNGMKEVFLSSSECETSVSHSMICKQLSLHGACNASVAIFACGLKGVPVPLIKRMFLVLSNGSYILLNSEDCCGMRAGIIYVVSVSKVVTCCRNVLFLPNKFREVADIWPHIATSMANYDKLSRLKALLFQKHVDLTSARETYALQVARSSA</sequence>
<comment type="caution">
    <text evidence="3">The sequence shown here is derived from an EMBL/GenBank/DDBJ whole genome shotgun (WGS) entry which is preliminary data.</text>
</comment>
<evidence type="ECO:0000256" key="2">
    <source>
        <dbReference type="ARBA" id="ARBA00004340"/>
    </source>
</evidence>
<keyword evidence="4" id="KW-1185">Reference proteome</keyword>
<gene>
    <name evidence="3" type="ORF">NDU88_003154</name>
</gene>
<protein>
    <submittedName>
        <fullName evidence="3">Uncharacterized protein</fullName>
    </submittedName>
</protein>
<comment type="subcellular location">
    <subcellularLocation>
        <location evidence="2">Host cell</location>
    </subcellularLocation>
    <subcellularLocation>
        <location evidence="1">Virion</location>
    </subcellularLocation>
</comment>
<accession>A0AAV7NIE8</accession>
<dbReference type="InterPro" id="IPR005070">
    <property type="entry name" value="Foamy_env"/>
</dbReference>
<organism evidence="3 4">
    <name type="scientific">Pleurodeles waltl</name>
    <name type="common">Iberian ribbed newt</name>
    <dbReference type="NCBI Taxonomy" id="8319"/>
    <lineage>
        <taxon>Eukaryota</taxon>
        <taxon>Metazoa</taxon>
        <taxon>Chordata</taxon>
        <taxon>Craniata</taxon>
        <taxon>Vertebrata</taxon>
        <taxon>Euteleostomi</taxon>
        <taxon>Amphibia</taxon>
        <taxon>Batrachia</taxon>
        <taxon>Caudata</taxon>
        <taxon>Salamandroidea</taxon>
        <taxon>Salamandridae</taxon>
        <taxon>Pleurodelinae</taxon>
        <taxon>Pleurodeles</taxon>
    </lineage>
</organism>
<evidence type="ECO:0000256" key="1">
    <source>
        <dbReference type="ARBA" id="ARBA00004328"/>
    </source>
</evidence>
<evidence type="ECO:0000313" key="4">
    <source>
        <dbReference type="Proteomes" id="UP001066276"/>
    </source>
</evidence>
<dbReference type="Pfam" id="PF03408">
    <property type="entry name" value="Foamy_virus_ENV"/>
    <property type="match status" value="1"/>
</dbReference>
<reference evidence="3" key="1">
    <citation type="journal article" date="2022" name="bioRxiv">
        <title>Sequencing and chromosome-scale assembly of the giantPleurodeles waltlgenome.</title>
        <authorList>
            <person name="Brown T."/>
            <person name="Elewa A."/>
            <person name="Iarovenko S."/>
            <person name="Subramanian E."/>
            <person name="Araus A.J."/>
            <person name="Petzold A."/>
            <person name="Susuki M."/>
            <person name="Suzuki K.-i.T."/>
            <person name="Hayashi T."/>
            <person name="Toyoda A."/>
            <person name="Oliveira C."/>
            <person name="Osipova E."/>
            <person name="Leigh N.D."/>
            <person name="Simon A."/>
            <person name="Yun M.H."/>
        </authorList>
    </citation>
    <scope>NUCLEOTIDE SEQUENCE</scope>
    <source>
        <strain evidence="3">20211129_DDA</strain>
        <tissue evidence="3">Liver</tissue>
    </source>
</reference>
<dbReference type="Proteomes" id="UP001066276">
    <property type="component" value="Chromosome 8"/>
</dbReference>
<dbReference type="AlphaFoldDB" id="A0AAV7NIE8"/>